<dbReference type="CDD" id="cd00009">
    <property type="entry name" value="AAA"/>
    <property type="match status" value="1"/>
</dbReference>
<dbReference type="Gene3D" id="3.90.70.10">
    <property type="entry name" value="Cysteine proteinases"/>
    <property type="match status" value="1"/>
</dbReference>
<dbReference type="InterPro" id="IPR003593">
    <property type="entry name" value="AAA+_ATPase"/>
</dbReference>
<gene>
    <name evidence="2" type="ORF">NP603_06205</name>
</gene>
<evidence type="ECO:0000313" key="3">
    <source>
        <dbReference type="Proteomes" id="UP001524569"/>
    </source>
</evidence>
<dbReference type="EMBL" id="JANIBM010000005">
    <property type="protein sequence ID" value="MCQ8180691.1"/>
    <property type="molecule type" value="Genomic_DNA"/>
</dbReference>
<evidence type="ECO:0000313" key="2">
    <source>
        <dbReference type="EMBL" id="MCQ8180691.1"/>
    </source>
</evidence>
<dbReference type="SUPFAM" id="SSF52540">
    <property type="entry name" value="P-loop containing nucleoside triphosphate hydrolases"/>
    <property type="match status" value="1"/>
</dbReference>
<name>A0ABT1UEM4_9GAMM</name>
<dbReference type="InterPro" id="IPR027417">
    <property type="entry name" value="P-loop_NTPase"/>
</dbReference>
<organism evidence="2 3">
    <name type="scientific">Methylomonas aurea</name>
    <dbReference type="NCBI Taxonomy" id="2952224"/>
    <lineage>
        <taxon>Bacteria</taxon>
        <taxon>Pseudomonadati</taxon>
        <taxon>Pseudomonadota</taxon>
        <taxon>Gammaproteobacteria</taxon>
        <taxon>Methylococcales</taxon>
        <taxon>Methylococcaceae</taxon>
        <taxon>Methylomonas</taxon>
    </lineage>
</organism>
<dbReference type="SUPFAM" id="SSF47090">
    <property type="entry name" value="PGBD-like"/>
    <property type="match status" value="1"/>
</dbReference>
<dbReference type="Gene3D" id="3.40.50.300">
    <property type="entry name" value="P-loop containing nucleotide triphosphate hydrolases"/>
    <property type="match status" value="1"/>
</dbReference>
<feature type="domain" description="AAA+ ATPase" evidence="1">
    <location>
        <begin position="42"/>
        <end position="185"/>
    </location>
</feature>
<dbReference type="Gene3D" id="1.10.101.10">
    <property type="entry name" value="PGBD-like superfamily/PGBD"/>
    <property type="match status" value="1"/>
</dbReference>
<sequence length="529" mass="58123">MYQQYFNFSEAPFSISPDPHFMFMSERHQEGLAHLLYGIDRGGGFVALTGEVGTGKTTLCHCLLQQLPENIDIALILNPKLNAIELLATICDELGIAHEAMTAKSLIDAINRYLLAAYANGRRTVLLIDEAQNLSLEVLEQIRLLTNLETSKAKLLQIILVGQPELNAMLARRELRQLNQRITARYHLLPLSFDETKAYIQHRLRVCRGSHRLFSAAAIRQVYRYSAGVPRLINILCDRALLGAYATNTGRITPAIVNRSARETLGLQRWLPRFSVSIAACLVLLGGIAGFYAWRHGLPAMPSAKPLTIPAAPAPQPLAAQPESAVFRDWLERSAPAFEAALGELLLIWGVSLPAEGMADCHQVAVSGLHCLAGKGNWKDVLDLDRPVLLEFADAQGRKRFLPIQGVEQDQALVQSGGAMRFPLADVLADWGGNYLLLWRSPRPGAADIGVGQKSAEVLWLREKLGQVMVLPPAETAPDYFDVTLKQQLIQFQRRQGLAADGVAGAKTLIELDNLTGAAESPHLQAGWH</sequence>
<dbReference type="Proteomes" id="UP001524569">
    <property type="component" value="Unassembled WGS sequence"/>
</dbReference>
<dbReference type="SMART" id="SM00382">
    <property type="entry name" value="AAA"/>
    <property type="match status" value="1"/>
</dbReference>
<dbReference type="PANTHER" id="PTHR35894:SF1">
    <property type="entry name" value="PHOSPHORIBULOKINASE _ URIDINE KINASE FAMILY"/>
    <property type="match status" value="1"/>
</dbReference>
<comment type="caution">
    <text evidence="2">The sequence shown here is derived from an EMBL/GenBank/DDBJ whole genome shotgun (WGS) entry which is preliminary data.</text>
</comment>
<dbReference type="PANTHER" id="PTHR35894">
    <property type="entry name" value="GENERAL SECRETION PATHWAY PROTEIN A-RELATED"/>
    <property type="match status" value="1"/>
</dbReference>
<dbReference type="InterPro" id="IPR049945">
    <property type="entry name" value="AAA_22"/>
</dbReference>
<reference evidence="2 3" key="1">
    <citation type="submission" date="2022-07" db="EMBL/GenBank/DDBJ databases">
        <title>Methylomonas rivi sp. nov., Methylomonas rosea sp. nov., Methylomonas aureus sp. nov. and Methylomonas subterranea sp. nov., four novel methanotrophs isolated from a freshwater creek and the deep terrestrial subsurface.</title>
        <authorList>
            <person name="Abin C."/>
            <person name="Sankaranarayanan K."/>
            <person name="Garner C."/>
            <person name="Sindelar R."/>
            <person name="Kotary K."/>
            <person name="Garner R."/>
            <person name="Barclay S."/>
            <person name="Lawson P."/>
            <person name="Krumholz L."/>
        </authorList>
    </citation>
    <scope>NUCLEOTIDE SEQUENCE [LARGE SCALE GENOMIC DNA]</scope>
    <source>
        <strain evidence="2 3">SURF-1</strain>
    </source>
</reference>
<dbReference type="InterPro" id="IPR002477">
    <property type="entry name" value="Peptidoglycan-bd-like"/>
</dbReference>
<accession>A0ABT1UEM4</accession>
<proteinExistence type="predicted"/>
<keyword evidence="3" id="KW-1185">Reference proteome</keyword>
<protein>
    <submittedName>
        <fullName evidence="2">AAA family ATPase</fullName>
    </submittedName>
</protein>
<dbReference type="RefSeq" id="WP_256610053.1">
    <property type="nucleotide sequence ID" value="NZ_JANIBM010000005.1"/>
</dbReference>
<dbReference type="Pfam" id="PF01471">
    <property type="entry name" value="PG_binding_1"/>
    <property type="match status" value="1"/>
</dbReference>
<dbReference type="Pfam" id="PF13401">
    <property type="entry name" value="AAA_22"/>
    <property type="match status" value="1"/>
</dbReference>
<dbReference type="InterPro" id="IPR036365">
    <property type="entry name" value="PGBD-like_sf"/>
</dbReference>
<evidence type="ECO:0000259" key="1">
    <source>
        <dbReference type="SMART" id="SM00382"/>
    </source>
</evidence>
<dbReference type="InterPro" id="IPR036366">
    <property type="entry name" value="PGBDSf"/>
</dbReference>
<dbReference type="InterPro" id="IPR052026">
    <property type="entry name" value="ExeA_AAA_ATPase_DNA-bind"/>
</dbReference>